<name>A0A816IFN7_BRANA</name>
<reference evidence="2" key="1">
    <citation type="submission" date="2021-01" db="EMBL/GenBank/DDBJ databases">
        <authorList>
            <consortium name="Genoscope - CEA"/>
            <person name="William W."/>
        </authorList>
    </citation>
    <scope>NUCLEOTIDE SEQUENCE</scope>
</reference>
<proteinExistence type="predicted"/>
<protein>
    <submittedName>
        <fullName evidence="2">(rape) hypothetical protein</fullName>
    </submittedName>
</protein>
<sequence>MKEHLGLNVGLEILCSWKMNSFGVLLDDKCVRHEELITEEVSSESKRTSVFCSVDSCWEQELQLIAKHSYGIDIDLSFAYQSELSISSDQSPKHPWGAGSLAHCNRYP</sequence>
<evidence type="ECO:0000256" key="1">
    <source>
        <dbReference type="SAM" id="MobiDB-lite"/>
    </source>
</evidence>
<dbReference type="EMBL" id="HG994367">
    <property type="protein sequence ID" value="CAF1706463.1"/>
    <property type="molecule type" value="Genomic_DNA"/>
</dbReference>
<gene>
    <name evidence="2" type="ORF">DARMORV10_C03P58180.1</name>
</gene>
<accession>A0A816IFN7</accession>
<dbReference type="Proteomes" id="UP001295469">
    <property type="component" value="Chromosome C03"/>
</dbReference>
<evidence type="ECO:0000313" key="2">
    <source>
        <dbReference type="EMBL" id="CAF1706463.1"/>
    </source>
</evidence>
<feature type="region of interest" description="Disordered" evidence="1">
    <location>
        <begin position="86"/>
        <end position="108"/>
    </location>
</feature>
<dbReference type="AlphaFoldDB" id="A0A816IFN7"/>
<organism evidence="2">
    <name type="scientific">Brassica napus</name>
    <name type="common">Rape</name>
    <dbReference type="NCBI Taxonomy" id="3708"/>
    <lineage>
        <taxon>Eukaryota</taxon>
        <taxon>Viridiplantae</taxon>
        <taxon>Streptophyta</taxon>
        <taxon>Embryophyta</taxon>
        <taxon>Tracheophyta</taxon>
        <taxon>Spermatophyta</taxon>
        <taxon>Magnoliopsida</taxon>
        <taxon>eudicotyledons</taxon>
        <taxon>Gunneridae</taxon>
        <taxon>Pentapetalae</taxon>
        <taxon>rosids</taxon>
        <taxon>malvids</taxon>
        <taxon>Brassicales</taxon>
        <taxon>Brassicaceae</taxon>
        <taxon>Brassiceae</taxon>
        <taxon>Brassica</taxon>
    </lineage>
</organism>